<dbReference type="PANTHER" id="PTHR12558">
    <property type="entry name" value="CELL DIVISION CYCLE 16,23,27"/>
    <property type="match status" value="1"/>
</dbReference>
<dbReference type="PANTHER" id="PTHR12558:SF44">
    <property type="entry name" value="TETRATRICOPEPTIDE REPEAT-CONTAINING PROTEIN"/>
    <property type="match status" value="1"/>
</dbReference>
<feature type="repeat" description="TPR" evidence="1">
    <location>
        <begin position="64"/>
        <end position="97"/>
    </location>
</feature>
<comment type="caution">
    <text evidence="3">The sequence shown here is derived from an EMBL/GenBank/DDBJ whole genome shotgun (WGS) entry which is preliminary data.</text>
</comment>
<dbReference type="RefSeq" id="WP_225251566.1">
    <property type="nucleotide sequence ID" value="NZ_JAIWIU010000139.1"/>
</dbReference>
<dbReference type="SUPFAM" id="SSF48452">
    <property type="entry name" value="TPR-like"/>
    <property type="match status" value="3"/>
</dbReference>
<keyword evidence="4" id="KW-1185">Reference proteome</keyword>
<gene>
    <name evidence="3" type="primary">prsT</name>
    <name evidence="3" type="ORF">LDJ79_17935</name>
</gene>
<dbReference type="Pfam" id="PF14559">
    <property type="entry name" value="TPR_19"/>
    <property type="match status" value="2"/>
</dbReference>
<dbReference type="Pfam" id="PF12895">
    <property type="entry name" value="ANAPC3"/>
    <property type="match status" value="1"/>
</dbReference>
<accession>A0ABS7YT12</accession>
<dbReference type="InterPro" id="IPR014266">
    <property type="entry name" value="PEP-CTERM_TPR_PrsT"/>
</dbReference>
<feature type="repeat" description="TPR" evidence="1">
    <location>
        <begin position="30"/>
        <end position="63"/>
    </location>
</feature>
<dbReference type="PROSITE" id="PS50005">
    <property type="entry name" value="TPR"/>
    <property type="match status" value="5"/>
</dbReference>
<evidence type="ECO:0000256" key="2">
    <source>
        <dbReference type="SAM" id="SignalP"/>
    </source>
</evidence>
<organism evidence="3 4">
    <name type="scientific">Vibrio tritonius</name>
    <dbReference type="NCBI Taxonomy" id="1435069"/>
    <lineage>
        <taxon>Bacteria</taxon>
        <taxon>Pseudomonadati</taxon>
        <taxon>Pseudomonadota</taxon>
        <taxon>Gammaproteobacteria</taxon>
        <taxon>Vibrionales</taxon>
        <taxon>Vibrionaceae</taxon>
        <taxon>Vibrio</taxon>
    </lineage>
</organism>
<dbReference type="Pfam" id="PF13181">
    <property type="entry name" value="TPR_8"/>
    <property type="match status" value="1"/>
</dbReference>
<dbReference type="InterPro" id="IPR046880">
    <property type="entry name" value="TPR-S"/>
</dbReference>
<proteinExistence type="predicted"/>
<feature type="repeat" description="TPR" evidence="1">
    <location>
        <begin position="476"/>
        <end position="509"/>
    </location>
</feature>
<feature type="repeat" description="TPR" evidence="1">
    <location>
        <begin position="611"/>
        <end position="644"/>
    </location>
</feature>
<dbReference type="Pfam" id="PF13176">
    <property type="entry name" value="TPR_7"/>
    <property type="match status" value="1"/>
</dbReference>
<name>A0ABS7YT12_9VIBR</name>
<sequence length="932" mass="103545">MFQHKPNMIRALLRSSLASSFLLLAGISYADDYINSAQIYLSKNDFNSATIELKNAIQSSPKDATPRLMLGKLYLQHGNFPAAEQELSRSLQLGASKAQVLPLLARTLVAMGRNDDAAELVSESTVSEPSAKADLIGLQAIAELNLRREENANKLIADARKSVDSKILNQSVYFNLAQVRQLNAQNKTIEAQTLLDHTLKIDENNSDIWLLKGHMALAQKEFEQATQDYKKAYSISPSANFYSIFVANALVLSKQFEEATPYVDRILKAIPNYPVTNELKATILYSEKNYEGAKDAAEKAINNGSNNAATLLISAVSSYQLKLYEQANRRLKQVLPRLPANHFANRLYIVTLMKLGYINQAVEKMESMDTASEENSNFLSQMGLALSKLGRNDDALSLATKAYDSTKSASNELMLGMVKLADNDESGLKELQSAIAEQPDQRKAAIGAAYYYLQLGKLDDAKAVADKWLTKDAKDVDALGLLGQISMVKKEYPEAEKIFRTILSISPDLPRVQELLARTLFLQKKYQGAYDLAYKVKQNIPNSIPAIQILFASAQKLNKMDDVLGLIEKQISANPTDIALLHQKAFALTTEGKNESALTLLENIPNESKTGETWSLIGNLYALKRSWIDADRAYQHWLKLSPNNVNAYLRSLQVYEEWKKYPRGVTLAEKALSQFPEDTRFVIIKANMQLKSGDSKLAQQTLDTLPEAAKNSVYALTLQESIYAANRDLKRALPLQEKIHQMVPGLTTARELASLYEAAGQRDKAIKFLEQEIATHSKKARPLQILLADIQSRANPDKAIDEYLQIIKREPSNVIALNNITWLYLDKGDFGQACKFSGQAYKIAQQEPVIADTHGYCLLKSGDVTNALPILSQAYEATKTRNNAEIALHYAEGLIKSKQKSQAQTLLNTIQIPANSKLAADKSNLVQLVKSI</sequence>
<dbReference type="Pfam" id="PF20308">
    <property type="entry name" value="TPR-S"/>
    <property type="match status" value="1"/>
</dbReference>
<feature type="signal peptide" evidence="2">
    <location>
        <begin position="1"/>
        <end position="30"/>
    </location>
</feature>
<evidence type="ECO:0000313" key="3">
    <source>
        <dbReference type="EMBL" id="MCA2018006.1"/>
    </source>
</evidence>
<dbReference type="SMART" id="SM00028">
    <property type="entry name" value="TPR"/>
    <property type="match status" value="13"/>
</dbReference>
<dbReference type="NCBIfam" id="TIGR02917">
    <property type="entry name" value="PEP_TPR_lipo"/>
    <property type="match status" value="1"/>
</dbReference>
<evidence type="ECO:0000256" key="1">
    <source>
        <dbReference type="PROSITE-ProRule" id="PRU00339"/>
    </source>
</evidence>
<dbReference type="Gene3D" id="1.25.40.10">
    <property type="entry name" value="Tetratricopeptide repeat domain"/>
    <property type="match status" value="7"/>
</dbReference>
<protein>
    <submittedName>
        <fullName evidence="3">PEP-CTERM system TPR-repeat protein PrsT</fullName>
    </submittedName>
</protein>
<evidence type="ECO:0000313" key="4">
    <source>
        <dbReference type="Proteomes" id="UP001199044"/>
    </source>
</evidence>
<reference evidence="4" key="1">
    <citation type="submission" date="2023-07" db="EMBL/GenBank/DDBJ databases">
        <title>Molecular identification of indigenous halophilic bacteria isolated from red sea cost, biodegradation of synthetic dyes and assessment of degraded metabolite toxicity.</title>
        <authorList>
            <person name="Chaieb K."/>
            <person name="Altayb H.N."/>
        </authorList>
    </citation>
    <scope>NUCLEOTIDE SEQUENCE [LARGE SCALE GENOMIC DNA]</scope>
    <source>
        <strain evidence="4">K20</strain>
    </source>
</reference>
<feature type="chain" id="PRO_5046348087" evidence="2">
    <location>
        <begin position="31"/>
        <end position="932"/>
    </location>
</feature>
<feature type="repeat" description="TPR" evidence="1">
    <location>
        <begin position="206"/>
        <end position="239"/>
    </location>
</feature>
<keyword evidence="1" id="KW-0802">TPR repeat</keyword>
<dbReference type="InterPro" id="IPR019734">
    <property type="entry name" value="TPR_rpt"/>
</dbReference>
<dbReference type="Pfam" id="PF13432">
    <property type="entry name" value="TPR_16"/>
    <property type="match status" value="1"/>
</dbReference>
<dbReference type="InterPro" id="IPR011990">
    <property type="entry name" value="TPR-like_helical_dom_sf"/>
</dbReference>
<keyword evidence="2" id="KW-0732">Signal</keyword>
<dbReference type="Proteomes" id="UP001199044">
    <property type="component" value="Unassembled WGS sequence"/>
</dbReference>
<dbReference type="EMBL" id="JAIWIU010000139">
    <property type="protein sequence ID" value="MCA2018006.1"/>
    <property type="molecule type" value="Genomic_DNA"/>
</dbReference>